<evidence type="ECO:0000313" key="1">
    <source>
        <dbReference type="EMBL" id="OAQ82011.1"/>
    </source>
</evidence>
<protein>
    <submittedName>
        <fullName evidence="1">Uncharacterized protein</fullName>
    </submittedName>
</protein>
<evidence type="ECO:0000313" key="2">
    <source>
        <dbReference type="Proteomes" id="UP000078240"/>
    </source>
</evidence>
<dbReference type="AlphaFoldDB" id="A0A179GXP9"/>
<gene>
    <name evidence="1" type="ORF">VFPBJ_04595</name>
</gene>
<sequence length="66" mass="6921">MLQDCASFNSFLGPWALYAGDGSSGVCNECSLHPAASAVLRPNCVLTHSSLWPPLGATRGTNVSKR</sequence>
<accession>A0A179GXP9</accession>
<reference evidence="1 2" key="1">
    <citation type="submission" date="2016-01" db="EMBL/GenBank/DDBJ databases">
        <title>Biosynthesis of antibiotic leucinostatins and their inhibition on Phytophthora in bio-control Purpureocillium lilacinum.</title>
        <authorList>
            <person name="Wang G."/>
            <person name="Liu Z."/>
            <person name="Lin R."/>
            <person name="Li E."/>
            <person name="Mao Z."/>
            <person name="Ling J."/>
            <person name="Yin W."/>
            <person name="Xie B."/>
        </authorList>
    </citation>
    <scope>NUCLEOTIDE SEQUENCE [LARGE SCALE GENOMIC DNA]</scope>
    <source>
        <strain evidence="1">PLBJ-1</strain>
    </source>
</reference>
<comment type="caution">
    <text evidence="1">The sequence shown here is derived from an EMBL/GenBank/DDBJ whole genome shotgun (WGS) entry which is preliminary data.</text>
</comment>
<proteinExistence type="predicted"/>
<dbReference type="EMBL" id="LSBH01000003">
    <property type="protein sequence ID" value="OAQ82011.1"/>
    <property type="molecule type" value="Genomic_DNA"/>
</dbReference>
<name>A0A179GXP9_PURLI</name>
<organism evidence="1 2">
    <name type="scientific">Purpureocillium lilacinum</name>
    <name type="common">Paecilomyces lilacinus</name>
    <dbReference type="NCBI Taxonomy" id="33203"/>
    <lineage>
        <taxon>Eukaryota</taxon>
        <taxon>Fungi</taxon>
        <taxon>Dikarya</taxon>
        <taxon>Ascomycota</taxon>
        <taxon>Pezizomycotina</taxon>
        <taxon>Sordariomycetes</taxon>
        <taxon>Hypocreomycetidae</taxon>
        <taxon>Hypocreales</taxon>
        <taxon>Ophiocordycipitaceae</taxon>
        <taxon>Purpureocillium</taxon>
    </lineage>
</organism>
<dbReference type="Proteomes" id="UP000078240">
    <property type="component" value="Unassembled WGS sequence"/>
</dbReference>